<evidence type="ECO:0008006" key="4">
    <source>
        <dbReference type="Google" id="ProtNLM"/>
    </source>
</evidence>
<gene>
    <name evidence="2" type="ORF">P4O66_005916</name>
</gene>
<dbReference type="Proteomes" id="UP001239994">
    <property type="component" value="Unassembled WGS sequence"/>
</dbReference>
<evidence type="ECO:0000256" key="1">
    <source>
        <dbReference type="SAM" id="MobiDB-lite"/>
    </source>
</evidence>
<feature type="compositionally biased region" description="Polar residues" evidence="1">
    <location>
        <begin position="852"/>
        <end position="861"/>
    </location>
</feature>
<dbReference type="AlphaFoldDB" id="A0AAD8ZM36"/>
<feature type="region of interest" description="Disordered" evidence="1">
    <location>
        <begin position="353"/>
        <end position="382"/>
    </location>
</feature>
<keyword evidence="3" id="KW-1185">Reference proteome</keyword>
<feature type="region of interest" description="Disordered" evidence="1">
    <location>
        <begin position="247"/>
        <end position="277"/>
    </location>
</feature>
<feature type="region of interest" description="Disordered" evidence="1">
    <location>
        <begin position="152"/>
        <end position="221"/>
    </location>
</feature>
<accession>A0AAD8ZM36</accession>
<dbReference type="EMBL" id="JAROKS010000010">
    <property type="protein sequence ID" value="KAK1800726.1"/>
    <property type="molecule type" value="Genomic_DNA"/>
</dbReference>
<organism evidence="2 3">
    <name type="scientific">Electrophorus voltai</name>
    <dbReference type="NCBI Taxonomy" id="2609070"/>
    <lineage>
        <taxon>Eukaryota</taxon>
        <taxon>Metazoa</taxon>
        <taxon>Chordata</taxon>
        <taxon>Craniata</taxon>
        <taxon>Vertebrata</taxon>
        <taxon>Euteleostomi</taxon>
        <taxon>Actinopterygii</taxon>
        <taxon>Neopterygii</taxon>
        <taxon>Teleostei</taxon>
        <taxon>Ostariophysi</taxon>
        <taxon>Gymnotiformes</taxon>
        <taxon>Gymnotoidei</taxon>
        <taxon>Gymnotidae</taxon>
        <taxon>Electrophorus</taxon>
    </lineage>
</organism>
<dbReference type="InterPro" id="IPR029337">
    <property type="entry name" value="INSYN2"/>
</dbReference>
<feature type="compositionally biased region" description="Polar residues" evidence="1">
    <location>
        <begin position="52"/>
        <end position="77"/>
    </location>
</feature>
<dbReference type="PANTHER" id="PTHR28682:SF2">
    <property type="entry name" value="PROTEIN INSYN2B"/>
    <property type="match status" value="1"/>
</dbReference>
<feature type="compositionally biased region" description="Polar residues" evidence="1">
    <location>
        <begin position="310"/>
        <end position="319"/>
    </location>
</feature>
<feature type="region of interest" description="Disordered" evidence="1">
    <location>
        <begin position="423"/>
        <end position="485"/>
    </location>
</feature>
<comment type="caution">
    <text evidence="2">The sequence shown here is derived from an EMBL/GenBank/DDBJ whole genome shotgun (WGS) entry which is preliminary data.</text>
</comment>
<name>A0AAD8ZM36_9TELE</name>
<protein>
    <recommendedName>
        <fullName evidence="4">Protein FAM196B</fullName>
    </recommendedName>
</protein>
<evidence type="ECO:0000313" key="2">
    <source>
        <dbReference type="EMBL" id="KAK1800726.1"/>
    </source>
</evidence>
<feature type="region of interest" description="Disordered" evidence="1">
    <location>
        <begin position="52"/>
        <end position="105"/>
    </location>
</feature>
<dbReference type="Pfam" id="PF15265">
    <property type="entry name" value="FAM196"/>
    <property type="match status" value="1"/>
</dbReference>
<sequence>MGRRAADPTTPFPVLGVPALAGVRGWQGVGRGAGDVAALAWTHHCNVGVQTSPAMRSCQPRTETPQADVSSNLSENRVSMPANGHVPNERDTEAEGEKGPRKSVFVKGRRLGRKIKKGVTFQGLDNELAEDACEAIKGHHCTRTIKTHSHPQEGVANGKLQGRKDSRFTNGSVVDSELIGGISSDVSEGEESAQGQDQCHPKPAVQSGKKSIPPCSPPRRPPMRICRTCGGRKNPVAAVLYTATRGTTSPTSACTKGLRSSPAASLHPGKDKGASLSLPCTQTERCINHRTMQTDRRPAVVRPPPNVNATNDQPSSSAQEGEMVKFTRHQSARRHTGTTLPHTNTSLVEVCPFSPEPPKASLNHPADTLDPPAHEQAPPLQPEASTNFASIAEVLTNRLCGLSALSAGSANMSAAMETAALEPATHATAEGRGTELFSERKPHMTSPSWTGRAAPQWATPQPLASPLAPGARSTASASHAHIPCRPPIPSSSPPLRPAFQLLMEVAGNRNPSANWRPDTHLFPSHVTPSGPDMVAEQTGNPGSPTEQYRELVTVSQDSLVLASSKPIPNGHCAVLHYHPPSGVLLAPMSPVWSKDQDPYKRIERVEASLQSNQERITTLLNIIQDLEMSHALSNGRRCFRTGQDLNDCSTCQETACIIYSVEYDFRQQERRFSEVLQPLDSPVREAQEDGNMDSLAFFISLHRDRTSPQLDVRTEPKVKGRGKSKKLYRKLLGWLPRRIHRNRIHGVDTAQPYPWSRHSPTISMESTQANHIHGVDTAQPYPWSRHSPTVSMESTQPNRIHGVDTAQPYPWSRHSPTVSMESTQPNRIHVGVNTATCRILHGDGAPRPQRGAKQSASSSNGRARLWGREEGEE</sequence>
<reference evidence="2" key="1">
    <citation type="submission" date="2023-03" db="EMBL/GenBank/DDBJ databases">
        <title>Electrophorus voltai genome.</title>
        <authorList>
            <person name="Bian C."/>
        </authorList>
    </citation>
    <scope>NUCLEOTIDE SEQUENCE</scope>
    <source>
        <strain evidence="2">CB-2022</strain>
        <tissue evidence="2">Muscle</tissue>
    </source>
</reference>
<proteinExistence type="predicted"/>
<feature type="region of interest" description="Disordered" evidence="1">
    <location>
        <begin position="298"/>
        <end position="322"/>
    </location>
</feature>
<feature type="compositionally biased region" description="Basic and acidic residues" evidence="1">
    <location>
        <begin position="87"/>
        <end position="100"/>
    </location>
</feature>
<evidence type="ECO:0000313" key="3">
    <source>
        <dbReference type="Proteomes" id="UP001239994"/>
    </source>
</evidence>
<dbReference type="PANTHER" id="PTHR28682">
    <property type="entry name" value="INHIBITORY SYNAPTIC FACTOR 2A-RELATED"/>
    <property type="match status" value="1"/>
</dbReference>
<feature type="region of interest" description="Disordered" evidence="1">
    <location>
        <begin position="839"/>
        <end position="873"/>
    </location>
</feature>